<dbReference type="RefSeq" id="WP_014827447.1">
    <property type="nucleotide sequence ID" value="NC_018068.1"/>
</dbReference>
<dbReference type="Gene3D" id="3.30.565.10">
    <property type="entry name" value="Histidine kinase-like ATPase, C-terminal domain"/>
    <property type="match status" value="1"/>
</dbReference>
<dbReference type="PROSITE" id="PS50109">
    <property type="entry name" value="HIS_KIN"/>
    <property type="match status" value="1"/>
</dbReference>
<dbReference type="InterPro" id="IPR052162">
    <property type="entry name" value="Sensor_kinase/Photoreceptor"/>
</dbReference>
<dbReference type="SUPFAM" id="SSF47384">
    <property type="entry name" value="Homodimeric domain of signal transducing histidine kinase"/>
    <property type="match status" value="1"/>
</dbReference>
<dbReference type="Gene3D" id="3.30.450.20">
    <property type="entry name" value="PAS domain"/>
    <property type="match status" value="2"/>
</dbReference>
<feature type="domain" description="Histidine kinase" evidence="7">
    <location>
        <begin position="288"/>
        <end position="491"/>
    </location>
</feature>
<dbReference type="InterPro" id="IPR003661">
    <property type="entry name" value="HisK_dim/P_dom"/>
</dbReference>
<evidence type="ECO:0000256" key="4">
    <source>
        <dbReference type="ARBA" id="ARBA00022679"/>
    </source>
</evidence>
<evidence type="ECO:0000313" key="10">
    <source>
        <dbReference type="EMBL" id="AFM41449.1"/>
    </source>
</evidence>
<dbReference type="SMART" id="SM00086">
    <property type="entry name" value="PAC"/>
    <property type="match status" value="2"/>
</dbReference>
<evidence type="ECO:0000259" key="8">
    <source>
        <dbReference type="PROSITE" id="PS50112"/>
    </source>
</evidence>
<dbReference type="SUPFAM" id="SSF55874">
    <property type="entry name" value="ATPase domain of HSP90 chaperone/DNA topoisomerase II/histidine kinase"/>
    <property type="match status" value="1"/>
</dbReference>
<dbReference type="CDD" id="cd00082">
    <property type="entry name" value="HisKA"/>
    <property type="match status" value="1"/>
</dbReference>
<name>I4D6M5_DESAJ</name>
<dbReference type="NCBIfam" id="TIGR00229">
    <property type="entry name" value="sensory_box"/>
    <property type="match status" value="2"/>
</dbReference>
<dbReference type="InterPro" id="IPR013655">
    <property type="entry name" value="PAS_fold_3"/>
</dbReference>
<dbReference type="Pfam" id="PF00512">
    <property type="entry name" value="HisKA"/>
    <property type="match status" value="1"/>
</dbReference>
<dbReference type="InterPro" id="IPR036097">
    <property type="entry name" value="HisK_dim/P_sf"/>
</dbReference>
<dbReference type="PRINTS" id="PR00344">
    <property type="entry name" value="BCTRLSENSOR"/>
</dbReference>
<evidence type="ECO:0000256" key="2">
    <source>
        <dbReference type="ARBA" id="ARBA00012438"/>
    </source>
</evidence>
<dbReference type="SUPFAM" id="SSF55785">
    <property type="entry name" value="PYP-like sensor domain (PAS domain)"/>
    <property type="match status" value="2"/>
</dbReference>
<sequence>MKSDEEEELRKIKMRLEEAQEFAHLGFWEFDRITGENTWSDELFRICGFEPQEFIPTIHDFISLVHPDDKELIIKIMRNPIIDTSPEIDFRIIRRDAENRWVHVKIKYGQDLSGKLIRTYGIVQDITERKLGEIDLKESELKFKELAENLGEVVWVRQNERLVYINPAYERVWGKTCQSLYDDPDSFIDAIHPEDKERIIQVYSGEMRTVKGLLNEQYKIIRPNGEIRWIWDRSMPILDKNGRMIRCIGIADDITKIKEYEETSLKSKMQKEMAHLDRLNLVGQMAAGIGHEVRNPMTTVRGFLQLLSRKEECSKYLEFFTLMIDELDRANSIITNFLSLAKDRVVELEIQSIKEIVENLFPLIKADGLLNNKYIILELEEVEKIPLDKKEMRQLILNLVLNGTQAMSPGGTLKIRTFMEKEEVVLSVTDDGEGIEPEVLEKIGTPFFTTKKDGTGLGLAVCYSIAAKHNAKIDIETSAEGTTFFVRFRRS</sequence>
<dbReference type="Pfam" id="PF08447">
    <property type="entry name" value="PAS_3"/>
    <property type="match status" value="2"/>
</dbReference>
<dbReference type="eggNOG" id="COG3221">
    <property type="taxonomic scope" value="Bacteria"/>
</dbReference>
<comment type="catalytic activity">
    <reaction evidence="1">
        <text>ATP + protein L-histidine = ADP + protein N-phospho-L-histidine.</text>
        <dbReference type="EC" id="2.7.13.3"/>
    </reaction>
</comment>
<dbReference type="eggNOG" id="COG3852">
    <property type="taxonomic scope" value="Bacteria"/>
</dbReference>
<organism evidence="10 11">
    <name type="scientific">Desulfosporosinus acidiphilus (strain DSM 22704 / JCM 16185 / SJ4)</name>
    <dbReference type="NCBI Taxonomy" id="646529"/>
    <lineage>
        <taxon>Bacteria</taxon>
        <taxon>Bacillati</taxon>
        <taxon>Bacillota</taxon>
        <taxon>Clostridia</taxon>
        <taxon>Eubacteriales</taxon>
        <taxon>Desulfitobacteriaceae</taxon>
        <taxon>Desulfosporosinus</taxon>
    </lineage>
</organism>
<dbReference type="InterPro" id="IPR035965">
    <property type="entry name" value="PAS-like_dom_sf"/>
</dbReference>
<dbReference type="STRING" id="646529.Desaci_2504"/>
<dbReference type="AlphaFoldDB" id="I4D6M5"/>
<dbReference type="PANTHER" id="PTHR43304">
    <property type="entry name" value="PHYTOCHROME-LIKE PROTEIN CPH1"/>
    <property type="match status" value="1"/>
</dbReference>
<dbReference type="PROSITE" id="PS50112">
    <property type="entry name" value="PAS"/>
    <property type="match status" value="2"/>
</dbReference>
<evidence type="ECO:0000259" key="9">
    <source>
        <dbReference type="PROSITE" id="PS50113"/>
    </source>
</evidence>
<dbReference type="InterPro" id="IPR001610">
    <property type="entry name" value="PAC"/>
</dbReference>
<evidence type="ECO:0000313" key="11">
    <source>
        <dbReference type="Proteomes" id="UP000002892"/>
    </source>
</evidence>
<accession>I4D6M5</accession>
<dbReference type="KEGG" id="dai:Desaci_2504"/>
<evidence type="ECO:0000259" key="7">
    <source>
        <dbReference type="PROSITE" id="PS50109"/>
    </source>
</evidence>
<dbReference type="InterPro" id="IPR003594">
    <property type="entry name" value="HATPase_dom"/>
</dbReference>
<dbReference type="CDD" id="cd00130">
    <property type="entry name" value="PAS"/>
    <property type="match status" value="2"/>
</dbReference>
<keyword evidence="6" id="KW-0902">Two-component regulatory system</keyword>
<dbReference type="Gene3D" id="2.10.70.100">
    <property type="match status" value="1"/>
</dbReference>
<dbReference type="Gene3D" id="1.10.287.130">
    <property type="match status" value="1"/>
</dbReference>
<dbReference type="InterPro" id="IPR004358">
    <property type="entry name" value="Sig_transdc_His_kin-like_C"/>
</dbReference>
<dbReference type="EMBL" id="CP003639">
    <property type="protein sequence ID" value="AFM41449.1"/>
    <property type="molecule type" value="Genomic_DNA"/>
</dbReference>
<dbReference type="HOGENOM" id="CLU_000445_114_39_9"/>
<dbReference type="InterPro" id="IPR000700">
    <property type="entry name" value="PAS-assoc_C"/>
</dbReference>
<evidence type="ECO:0000256" key="6">
    <source>
        <dbReference type="ARBA" id="ARBA00023012"/>
    </source>
</evidence>
<keyword evidence="11" id="KW-1185">Reference proteome</keyword>
<evidence type="ECO:0000256" key="3">
    <source>
        <dbReference type="ARBA" id="ARBA00022553"/>
    </source>
</evidence>
<dbReference type="SMART" id="SM00091">
    <property type="entry name" value="PAS"/>
    <property type="match status" value="2"/>
</dbReference>
<dbReference type="EC" id="2.7.13.3" evidence="2"/>
<gene>
    <name evidence="10" type="ordered locus">Desaci_2504</name>
</gene>
<keyword evidence="5" id="KW-0418">Kinase</keyword>
<keyword evidence="4" id="KW-0808">Transferase</keyword>
<evidence type="ECO:0000256" key="1">
    <source>
        <dbReference type="ARBA" id="ARBA00000085"/>
    </source>
</evidence>
<feature type="domain" description="PAS" evidence="8">
    <location>
        <begin position="139"/>
        <end position="217"/>
    </location>
</feature>
<feature type="domain" description="PAC" evidence="9">
    <location>
        <begin position="86"/>
        <end position="138"/>
    </location>
</feature>
<dbReference type="PANTHER" id="PTHR43304:SF1">
    <property type="entry name" value="PAC DOMAIN-CONTAINING PROTEIN"/>
    <property type="match status" value="1"/>
</dbReference>
<protein>
    <recommendedName>
        <fullName evidence="2">histidine kinase</fullName>
        <ecNumber evidence="2">2.7.13.3</ecNumber>
    </recommendedName>
</protein>
<dbReference type="GO" id="GO:0000155">
    <property type="term" value="F:phosphorelay sensor kinase activity"/>
    <property type="evidence" value="ECO:0007669"/>
    <property type="project" value="InterPro"/>
</dbReference>
<proteinExistence type="predicted"/>
<feature type="domain" description="PAC" evidence="9">
    <location>
        <begin position="214"/>
        <end position="266"/>
    </location>
</feature>
<dbReference type="InterPro" id="IPR000014">
    <property type="entry name" value="PAS"/>
</dbReference>
<feature type="domain" description="PAS" evidence="8">
    <location>
        <begin position="39"/>
        <end position="84"/>
    </location>
</feature>
<dbReference type="InterPro" id="IPR005467">
    <property type="entry name" value="His_kinase_dom"/>
</dbReference>
<evidence type="ECO:0000256" key="5">
    <source>
        <dbReference type="ARBA" id="ARBA00022777"/>
    </source>
</evidence>
<dbReference type="SMART" id="SM00387">
    <property type="entry name" value="HATPase_c"/>
    <property type="match status" value="1"/>
</dbReference>
<reference evidence="10 11" key="1">
    <citation type="journal article" date="2012" name="J. Bacteriol.">
        <title>Complete genome sequences of Desulfosporosinus orientis DSM765T, Desulfosporosinus youngiae DSM17734T, Desulfosporosinus meridiei DSM13257T, and Desulfosporosinus acidiphilus DSM22704T.</title>
        <authorList>
            <person name="Pester M."/>
            <person name="Brambilla E."/>
            <person name="Alazard D."/>
            <person name="Rattei T."/>
            <person name="Weinmaier T."/>
            <person name="Han J."/>
            <person name="Lucas S."/>
            <person name="Lapidus A."/>
            <person name="Cheng J.F."/>
            <person name="Goodwin L."/>
            <person name="Pitluck S."/>
            <person name="Peters L."/>
            <person name="Ovchinnikova G."/>
            <person name="Teshima H."/>
            <person name="Detter J.C."/>
            <person name="Han C.S."/>
            <person name="Tapia R."/>
            <person name="Land M.L."/>
            <person name="Hauser L."/>
            <person name="Kyrpides N.C."/>
            <person name="Ivanova N.N."/>
            <person name="Pagani I."/>
            <person name="Huntmann M."/>
            <person name="Wei C.L."/>
            <person name="Davenport K.W."/>
            <person name="Daligault H."/>
            <person name="Chain P.S."/>
            <person name="Chen A."/>
            <person name="Mavromatis K."/>
            <person name="Markowitz V."/>
            <person name="Szeto E."/>
            <person name="Mikhailova N."/>
            <person name="Pati A."/>
            <person name="Wagner M."/>
            <person name="Woyke T."/>
            <person name="Ollivier B."/>
            <person name="Klenk H.P."/>
            <person name="Spring S."/>
            <person name="Loy A."/>
        </authorList>
    </citation>
    <scope>NUCLEOTIDE SEQUENCE [LARGE SCALE GENOMIC DNA]</scope>
    <source>
        <strain evidence="11">DSM 22704 / JCM 16185 / SJ4</strain>
    </source>
</reference>
<dbReference type="InterPro" id="IPR036890">
    <property type="entry name" value="HATPase_C_sf"/>
</dbReference>
<dbReference type="PROSITE" id="PS50113">
    <property type="entry name" value="PAC"/>
    <property type="match status" value="2"/>
</dbReference>
<dbReference type="Proteomes" id="UP000002892">
    <property type="component" value="Chromosome"/>
</dbReference>
<keyword evidence="3" id="KW-0597">Phosphoprotein</keyword>
<dbReference type="Pfam" id="PF02518">
    <property type="entry name" value="HATPase_c"/>
    <property type="match status" value="1"/>
</dbReference>
<dbReference type="SMART" id="SM00388">
    <property type="entry name" value="HisKA"/>
    <property type="match status" value="1"/>
</dbReference>